<dbReference type="AlphaFoldDB" id="K0JXV4"/>
<gene>
    <name evidence="2" type="ordered locus">BN6_36760</name>
</gene>
<proteinExistence type="predicted"/>
<evidence type="ECO:0000313" key="3">
    <source>
        <dbReference type="Proteomes" id="UP000006281"/>
    </source>
</evidence>
<dbReference type="InterPro" id="IPR052907">
    <property type="entry name" value="Beta-lactamase/esterase"/>
</dbReference>
<dbReference type="InterPro" id="IPR012338">
    <property type="entry name" value="Beta-lactam/transpept-like"/>
</dbReference>
<evidence type="ECO:0000313" key="2">
    <source>
        <dbReference type="EMBL" id="CCH30971.1"/>
    </source>
</evidence>
<reference evidence="2 3" key="1">
    <citation type="journal article" date="2012" name="BMC Genomics">
        <title>Complete genome sequence of Saccharothrix espanaensis DSM 44229T and comparison to the other completely sequenced Pseudonocardiaceae.</title>
        <authorList>
            <person name="Strobel T."/>
            <person name="Al-Dilaimi A."/>
            <person name="Blom J."/>
            <person name="Gessner A."/>
            <person name="Kalinowski J."/>
            <person name="Luzhetska M."/>
            <person name="Puhler A."/>
            <person name="Szczepanowski R."/>
            <person name="Bechthold A."/>
            <person name="Ruckert C."/>
        </authorList>
    </citation>
    <scope>NUCLEOTIDE SEQUENCE [LARGE SCALE GENOMIC DNA]</scope>
    <source>
        <strain evidence="3">ATCC 51144 / DSM 44229 / JCM 9112 / NBRC 15066 / NRRL 15764</strain>
    </source>
</reference>
<dbReference type="PANTHER" id="PTHR43319:SF3">
    <property type="entry name" value="BETA-LACTAMASE-RELATED DOMAIN-CONTAINING PROTEIN"/>
    <property type="match status" value="1"/>
</dbReference>
<dbReference type="EMBL" id="HE804045">
    <property type="protein sequence ID" value="CCH30971.1"/>
    <property type="molecule type" value="Genomic_DNA"/>
</dbReference>
<dbReference type="KEGG" id="sesp:BN6_36760"/>
<dbReference type="Gene3D" id="3.40.710.10">
    <property type="entry name" value="DD-peptidase/beta-lactamase superfamily"/>
    <property type="match status" value="1"/>
</dbReference>
<dbReference type="OrthoDB" id="3422781at2"/>
<protein>
    <submittedName>
        <fullName evidence="2">Beta-lactamase, class C</fullName>
    </submittedName>
</protein>
<dbReference type="eggNOG" id="COG1680">
    <property type="taxonomic scope" value="Bacteria"/>
</dbReference>
<dbReference type="PANTHER" id="PTHR43319">
    <property type="entry name" value="BETA-LACTAMASE-RELATED"/>
    <property type="match status" value="1"/>
</dbReference>
<organism evidence="2 3">
    <name type="scientific">Saccharothrix espanaensis (strain ATCC 51144 / DSM 44229 / JCM 9112 / NBRC 15066 / NRRL 15764)</name>
    <dbReference type="NCBI Taxonomy" id="1179773"/>
    <lineage>
        <taxon>Bacteria</taxon>
        <taxon>Bacillati</taxon>
        <taxon>Actinomycetota</taxon>
        <taxon>Actinomycetes</taxon>
        <taxon>Pseudonocardiales</taxon>
        <taxon>Pseudonocardiaceae</taxon>
        <taxon>Saccharothrix</taxon>
    </lineage>
</organism>
<sequence>MAEVHGTCDPQFAPVRDAFAATLDTADVGASLAVFRDGRPVLDLWGGHVDEARTTPWERDTIVNVWSTTKTMAALCVLVLADRGALDLDGPVAAHWPEFAAHGKDAVLVRHVLAHTAGLPTWDRPITVEDLYDHPKAAALLADQPTRWPAGEVGCYHSLTQGYLLGELVHRVTGRSLGAFFAEDVAGPLGADFHIGLAAHDRVAPIIPAERGPRPTPTALFDAPPNPEIDPAVANTEAWRRAEVPSANGHGNARSVAAVQSVLACGGTMNGVRLLSPETCARVLEEQYAGMDHQLGVPMRYGLGYALSGDTCSWGGWGGSLVVVDPGNRLTVAYAMNRMLERGPLGDDRGMNLVLAAYGSLG</sequence>
<feature type="domain" description="Beta-lactamase-related" evidence="1">
    <location>
        <begin position="27"/>
        <end position="343"/>
    </location>
</feature>
<dbReference type="SUPFAM" id="SSF56601">
    <property type="entry name" value="beta-lactamase/transpeptidase-like"/>
    <property type="match status" value="1"/>
</dbReference>
<name>K0JXV4_SACES</name>
<keyword evidence="3" id="KW-1185">Reference proteome</keyword>
<dbReference type="STRING" id="1179773.BN6_36760"/>
<dbReference type="BioCyc" id="SESP1179773:BN6_RS17810-MONOMER"/>
<evidence type="ECO:0000259" key="1">
    <source>
        <dbReference type="Pfam" id="PF00144"/>
    </source>
</evidence>
<dbReference type="HOGENOM" id="CLU_035614_3_0_11"/>
<accession>K0JXV4</accession>
<dbReference type="RefSeq" id="WP_015101083.1">
    <property type="nucleotide sequence ID" value="NC_019673.1"/>
</dbReference>
<dbReference type="InterPro" id="IPR001466">
    <property type="entry name" value="Beta-lactam-related"/>
</dbReference>
<dbReference type="PATRIC" id="fig|1179773.3.peg.3675"/>
<dbReference type="Proteomes" id="UP000006281">
    <property type="component" value="Chromosome"/>
</dbReference>
<dbReference type="Pfam" id="PF00144">
    <property type="entry name" value="Beta-lactamase"/>
    <property type="match status" value="1"/>
</dbReference>